<dbReference type="PANTHER" id="PTHR42947:SF1">
    <property type="entry name" value="COB--COM HETERODISULFIDE REDUCTASE SUBUNIT B 1"/>
    <property type="match status" value="1"/>
</dbReference>
<organism evidence="3 4">
    <name type="scientific">Ferroglobus placidus (strain DSM 10642 / AEDII12DO)</name>
    <dbReference type="NCBI Taxonomy" id="589924"/>
    <lineage>
        <taxon>Archaea</taxon>
        <taxon>Methanobacteriati</taxon>
        <taxon>Methanobacteriota</taxon>
        <taxon>Archaeoglobi</taxon>
        <taxon>Archaeoglobales</taxon>
        <taxon>Archaeoglobaceae</taxon>
        <taxon>Ferroglobus</taxon>
    </lineage>
</organism>
<dbReference type="Proteomes" id="UP000002613">
    <property type="component" value="Chromosome"/>
</dbReference>
<evidence type="ECO:0000313" key="3">
    <source>
        <dbReference type="EMBL" id="ADC65006.1"/>
    </source>
</evidence>
<dbReference type="STRING" id="589924.Ferp_0838"/>
<dbReference type="GeneID" id="8778344"/>
<dbReference type="InterPro" id="IPR004017">
    <property type="entry name" value="Cys_rich_dom"/>
</dbReference>
<dbReference type="HOGENOM" id="CLU_052147_1_0_2"/>
<dbReference type="eggNOG" id="arCOG00338">
    <property type="taxonomic scope" value="Archaea"/>
</dbReference>
<evidence type="ECO:0000259" key="2">
    <source>
        <dbReference type="Pfam" id="PF02754"/>
    </source>
</evidence>
<dbReference type="Pfam" id="PF02754">
    <property type="entry name" value="CCG"/>
    <property type="match status" value="2"/>
</dbReference>
<dbReference type="Gene3D" id="1.20.1050.140">
    <property type="match status" value="1"/>
</dbReference>
<reference evidence="4" key="1">
    <citation type="submission" date="2010-02" db="EMBL/GenBank/DDBJ databases">
        <title>Complete sequence of Ferroglobus placidus DSM 10642.</title>
        <authorList>
            <consortium name="US DOE Joint Genome Institute"/>
            <person name="Lucas S."/>
            <person name="Copeland A."/>
            <person name="Lapidus A."/>
            <person name="Cheng J.-F."/>
            <person name="Bruce D."/>
            <person name="Goodwin L."/>
            <person name="Pitluck S."/>
            <person name="Saunders E."/>
            <person name="Brettin T."/>
            <person name="Detter J.C."/>
            <person name="Han C."/>
            <person name="Tapia R."/>
            <person name="Larimer F."/>
            <person name="Land M."/>
            <person name="Hauser L."/>
            <person name="Kyrpides N."/>
            <person name="Ivanova N."/>
            <person name="Holmes D."/>
            <person name="Lovley D."/>
            <person name="Kyrpides N."/>
            <person name="Anderson I.J."/>
            <person name="Woyke T."/>
        </authorList>
    </citation>
    <scope>NUCLEOTIDE SEQUENCE [LARGE SCALE GENOMIC DNA]</scope>
    <source>
        <strain evidence="4">DSM 10642 / AEDII12DO</strain>
    </source>
</reference>
<reference evidence="3 4" key="2">
    <citation type="journal article" date="2011" name="Stand. Genomic Sci.">
        <title>Complete genome sequence of Ferroglobus placidus AEDII12DO.</title>
        <authorList>
            <person name="Anderson I."/>
            <person name="Risso C."/>
            <person name="Holmes D."/>
            <person name="Lucas S."/>
            <person name="Copeland A."/>
            <person name="Lapidus A."/>
            <person name="Cheng J.F."/>
            <person name="Bruce D."/>
            <person name="Goodwin L."/>
            <person name="Pitluck S."/>
            <person name="Saunders E."/>
            <person name="Brettin T."/>
            <person name="Detter J.C."/>
            <person name="Han C."/>
            <person name="Tapia R."/>
            <person name="Larimer F."/>
            <person name="Land M."/>
            <person name="Hauser L."/>
            <person name="Woyke T."/>
            <person name="Lovley D."/>
            <person name="Kyrpides N."/>
            <person name="Ivanova N."/>
        </authorList>
    </citation>
    <scope>NUCLEOTIDE SEQUENCE [LARGE SCALE GENOMIC DNA]</scope>
    <source>
        <strain evidence="4">DSM 10642 / AEDII12DO</strain>
    </source>
</reference>
<accession>D3RWZ3</accession>
<dbReference type="InterPro" id="IPR051278">
    <property type="entry name" value="HdrB/HdrD_reductase"/>
</dbReference>
<dbReference type="GO" id="GO:0051912">
    <property type="term" value="F:CoB--CoM heterodisulfide reductase activity"/>
    <property type="evidence" value="ECO:0007669"/>
    <property type="project" value="UniProtKB-EC"/>
</dbReference>
<dbReference type="EMBL" id="CP001899">
    <property type="protein sequence ID" value="ADC65006.1"/>
    <property type="molecule type" value="Genomic_DNA"/>
</dbReference>
<sequence>MKFGFFLGCQIPFLKPEVEASIRKVMSALGVELIDLEGYSCCPTWMSVPSLDLNAWLSISARNLAIAENLGVDVVTGCNNCFSVLNHARYLLKDEKRKFEVNRILSKFGKFYRGTSKVYHVIHVLSDFVDKKELKKKVVHPLKDLTVAIHPGCQLLWPTRIMDVKEENPFYPEKLKNLVEMLGAKAPYYSRLDYCCGAGTSVAYIDYEKSSYFVLTKLESMKEEIEPDLIVTPCSTCLIQIEEMQKKLKKDGKINFEIPVVYYTQLLAICMGIPANEVFREESAKIILEVIR</sequence>
<dbReference type="PANTHER" id="PTHR42947">
    <property type="entry name" value="COB--COM HETERODISULFIDE REDUCTASE SUBUNIT B 1"/>
    <property type="match status" value="1"/>
</dbReference>
<dbReference type="KEGG" id="fpl:Ferp_0838"/>
<name>D3RWZ3_FERPA</name>
<feature type="domain" description="Cysteine-rich" evidence="2">
    <location>
        <begin position="147"/>
        <end position="241"/>
    </location>
</feature>
<evidence type="ECO:0000313" key="4">
    <source>
        <dbReference type="Proteomes" id="UP000002613"/>
    </source>
</evidence>
<evidence type="ECO:0000256" key="1">
    <source>
        <dbReference type="ARBA" id="ARBA00023002"/>
    </source>
</evidence>
<dbReference type="AlphaFoldDB" id="D3RWZ3"/>
<keyword evidence="1 3" id="KW-0560">Oxidoreductase</keyword>
<keyword evidence="4" id="KW-1185">Reference proteome</keyword>
<feature type="domain" description="Cysteine-rich" evidence="2">
    <location>
        <begin position="4"/>
        <end position="85"/>
    </location>
</feature>
<gene>
    <name evidence="3" type="ordered locus">Ferp_0838</name>
</gene>
<protein>
    <submittedName>
        <fullName evidence="3">CoB--CoM heterodisulfide reductase</fullName>
        <ecNumber evidence="3">1.8.98.1</ecNumber>
    </submittedName>
</protein>
<proteinExistence type="predicted"/>
<dbReference type="PaxDb" id="589924-Ferp_0838"/>
<dbReference type="EC" id="1.8.98.1" evidence="3"/>
<dbReference type="RefSeq" id="WP_012965349.1">
    <property type="nucleotide sequence ID" value="NC_013849.1"/>
</dbReference>